<evidence type="ECO:0000313" key="3">
    <source>
        <dbReference type="EMBL" id="KDQ24214.1"/>
    </source>
</evidence>
<feature type="compositionally biased region" description="Polar residues" evidence="1">
    <location>
        <begin position="1"/>
        <end position="12"/>
    </location>
</feature>
<evidence type="ECO:0000256" key="1">
    <source>
        <dbReference type="SAM" id="MobiDB-lite"/>
    </source>
</evidence>
<accession>A0A067N8N3</accession>
<feature type="region of interest" description="Disordered" evidence="1">
    <location>
        <begin position="1"/>
        <end position="53"/>
    </location>
</feature>
<feature type="domain" description="F-box" evidence="2">
    <location>
        <begin position="91"/>
        <end position="125"/>
    </location>
</feature>
<dbReference type="VEuPathDB" id="FungiDB:PLEOSDRAFT_1107147"/>
<name>A0A067N8N3_PLEO1</name>
<dbReference type="AlphaFoldDB" id="A0A067N8N3"/>
<protein>
    <recommendedName>
        <fullName evidence="2">F-box domain-containing protein</fullName>
    </recommendedName>
</protein>
<dbReference type="InterPro" id="IPR036047">
    <property type="entry name" value="F-box-like_dom_sf"/>
</dbReference>
<dbReference type="InterPro" id="IPR001810">
    <property type="entry name" value="F-box_dom"/>
</dbReference>
<evidence type="ECO:0000259" key="2">
    <source>
        <dbReference type="Pfam" id="PF00646"/>
    </source>
</evidence>
<dbReference type="CDD" id="cd09917">
    <property type="entry name" value="F-box_SF"/>
    <property type="match status" value="1"/>
</dbReference>
<gene>
    <name evidence="3" type="ORF">PLEOSDRAFT_1107147</name>
</gene>
<reference evidence="4" key="1">
    <citation type="journal article" date="2014" name="Proc. Natl. Acad. Sci. U.S.A.">
        <title>Extensive sampling of basidiomycete genomes demonstrates inadequacy of the white-rot/brown-rot paradigm for wood decay fungi.</title>
        <authorList>
            <person name="Riley R."/>
            <person name="Salamov A.A."/>
            <person name="Brown D.W."/>
            <person name="Nagy L.G."/>
            <person name="Floudas D."/>
            <person name="Held B.W."/>
            <person name="Levasseur A."/>
            <person name="Lombard V."/>
            <person name="Morin E."/>
            <person name="Otillar R."/>
            <person name="Lindquist E.A."/>
            <person name="Sun H."/>
            <person name="LaButti K.M."/>
            <person name="Schmutz J."/>
            <person name="Jabbour D."/>
            <person name="Luo H."/>
            <person name="Baker S.E."/>
            <person name="Pisabarro A.G."/>
            <person name="Walton J.D."/>
            <person name="Blanchette R.A."/>
            <person name="Henrissat B."/>
            <person name="Martin F."/>
            <person name="Cullen D."/>
            <person name="Hibbett D.S."/>
            <person name="Grigoriev I.V."/>
        </authorList>
    </citation>
    <scope>NUCLEOTIDE SEQUENCE [LARGE SCALE GENOMIC DNA]</scope>
    <source>
        <strain evidence="4">PC15</strain>
    </source>
</reference>
<dbReference type="OrthoDB" id="2322499at2759"/>
<proteinExistence type="predicted"/>
<evidence type="ECO:0000313" key="4">
    <source>
        <dbReference type="Proteomes" id="UP000027073"/>
    </source>
</evidence>
<dbReference type="STRING" id="1137138.A0A067N8N3"/>
<dbReference type="SUPFAM" id="SSF81383">
    <property type="entry name" value="F-box domain"/>
    <property type="match status" value="1"/>
</dbReference>
<dbReference type="Proteomes" id="UP000027073">
    <property type="component" value="Unassembled WGS sequence"/>
</dbReference>
<organism evidence="3 4">
    <name type="scientific">Pleurotus ostreatus (strain PC15)</name>
    <name type="common">Oyster mushroom</name>
    <dbReference type="NCBI Taxonomy" id="1137138"/>
    <lineage>
        <taxon>Eukaryota</taxon>
        <taxon>Fungi</taxon>
        <taxon>Dikarya</taxon>
        <taxon>Basidiomycota</taxon>
        <taxon>Agaricomycotina</taxon>
        <taxon>Agaricomycetes</taxon>
        <taxon>Agaricomycetidae</taxon>
        <taxon>Agaricales</taxon>
        <taxon>Pleurotineae</taxon>
        <taxon>Pleurotaceae</taxon>
        <taxon>Pleurotus</taxon>
    </lineage>
</organism>
<dbReference type="InParanoid" id="A0A067N8N3"/>
<dbReference type="Pfam" id="PF00646">
    <property type="entry name" value="F-box"/>
    <property type="match status" value="1"/>
</dbReference>
<dbReference type="HOGENOM" id="CLU_921725_0_0_1"/>
<sequence>MDDAQQSTSSGVRRSGRKRTSGVAAPQKPIPSELTEAESSELSELSGEESSKVDKLAHRAKCTELEVEVSSKRRVTSARRKESLSLLPTVPFDVLMEVLARLRVTDIIALSRTSKEFRGLLLSRRSISVWKGALNAEGCLKCPADLSEPAYAVLLFGAPNCYDCGRRNIYRIDFGLRRRLCLRCMRVGLVFEKDLNTDFPGSDPMLLELIPYTHYCTSSIGAGYACGYHSTGRFFHSDDIVKIRKNLEALERAGDSTATNEFLQAQRDKTSSIVSTVHKYEAWVKCRQSLEDDSATLDNFDH</sequence>
<dbReference type="EMBL" id="KL198011">
    <property type="protein sequence ID" value="KDQ24214.1"/>
    <property type="molecule type" value="Genomic_DNA"/>
</dbReference>